<comment type="caution">
    <text evidence="1">The sequence shown here is derived from an EMBL/GenBank/DDBJ whole genome shotgun (WGS) entry which is preliminary data.</text>
</comment>
<evidence type="ECO:0000313" key="2">
    <source>
        <dbReference type="Proteomes" id="UP000887013"/>
    </source>
</evidence>
<protein>
    <submittedName>
        <fullName evidence="1">Uncharacterized protein</fullName>
    </submittedName>
</protein>
<proteinExistence type="predicted"/>
<dbReference type="AlphaFoldDB" id="A0A8X6T510"/>
<keyword evidence="2" id="KW-1185">Reference proteome</keyword>
<gene>
    <name evidence="1" type="ORF">NPIL_375671</name>
</gene>
<sequence length="95" mass="10365">MRILTPRILFDCLIDEQFGARKAYYPLWSPGGGETQMASGKSSVGPPSRLEALHARVHPGVDGCDETISRPLFFFLLNRLVGGPLGEPLVPSWLG</sequence>
<organism evidence="1 2">
    <name type="scientific">Nephila pilipes</name>
    <name type="common">Giant wood spider</name>
    <name type="synonym">Nephila maculata</name>
    <dbReference type="NCBI Taxonomy" id="299642"/>
    <lineage>
        <taxon>Eukaryota</taxon>
        <taxon>Metazoa</taxon>
        <taxon>Ecdysozoa</taxon>
        <taxon>Arthropoda</taxon>
        <taxon>Chelicerata</taxon>
        <taxon>Arachnida</taxon>
        <taxon>Araneae</taxon>
        <taxon>Araneomorphae</taxon>
        <taxon>Entelegynae</taxon>
        <taxon>Araneoidea</taxon>
        <taxon>Nephilidae</taxon>
        <taxon>Nephila</taxon>
    </lineage>
</organism>
<name>A0A8X6T510_NEPPI</name>
<dbReference type="EMBL" id="BMAW01097540">
    <property type="protein sequence ID" value="GFS80225.1"/>
    <property type="molecule type" value="Genomic_DNA"/>
</dbReference>
<dbReference type="Proteomes" id="UP000887013">
    <property type="component" value="Unassembled WGS sequence"/>
</dbReference>
<evidence type="ECO:0000313" key="1">
    <source>
        <dbReference type="EMBL" id="GFS80225.1"/>
    </source>
</evidence>
<accession>A0A8X6T510</accession>
<reference evidence="1" key="1">
    <citation type="submission" date="2020-08" db="EMBL/GenBank/DDBJ databases">
        <title>Multicomponent nature underlies the extraordinary mechanical properties of spider dragline silk.</title>
        <authorList>
            <person name="Kono N."/>
            <person name="Nakamura H."/>
            <person name="Mori M."/>
            <person name="Yoshida Y."/>
            <person name="Ohtoshi R."/>
            <person name="Malay A.D."/>
            <person name="Moran D.A.P."/>
            <person name="Tomita M."/>
            <person name="Numata K."/>
            <person name="Arakawa K."/>
        </authorList>
    </citation>
    <scope>NUCLEOTIDE SEQUENCE</scope>
</reference>